<dbReference type="Proteomes" id="UP000519023">
    <property type="component" value="Unassembled WGS sequence"/>
</dbReference>
<dbReference type="SMART" id="SM00418">
    <property type="entry name" value="HTH_ARSR"/>
    <property type="match status" value="1"/>
</dbReference>
<sequence length="125" mass="13376">MADIATLDLEAAADLLRALAHPVRLSLLRTLIDGERSVGEIEHLANVVQPGLSQQLGVLRKADLVHTRREAKLVFYRINQARIAEVSALLDAYAGTVAISRADAVAARPQAGGGAAMFARITPRK</sequence>
<keyword evidence="6" id="KW-1185">Reference proteome</keyword>
<gene>
    <name evidence="5" type="ORF">HHL08_03535</name>
</gene>
<dbReference type="GO" id="GO:0003700">
    <property type="term" value="F:DNA-binding transcription factor activity"/>
    <property type="evidence" value="ECO:0007669"/>
    <property type="project" value="InterPro"/>
</dbReference>
<accession>A0A7X9WSR0</accession>
<evidence type="ECO:0000259" key="4">
    <source>
        <dbReference type="PROSITE" id="PS50987"/>
    </source>
</evidence>
<evidence type="ECO:0000313" key="6">
    <source>
        <dbReference type="Proteomes" id="UP000519023"/>
    </source>
</evidence>
<dbReference type="SUPFAM" id="SSF46785">
    <property type="entry name" value="Winged helix' DNA-binding domain"/>
    <property type="match status" value="1"/>
</dbReference>
<name>A0A7X9WSR0_9SPHN</name>
<keyword evidence="1" id="KW-0805">Transcription regulation</keyword>
<dbReference type="InterPro" id="IPR011991">
    <property type="entry name" value="ArsR-like_HTH"/>
</dbReference>
<keyword evidence="2" id="KW-0238">DNA-binding</keyword>
<dbReference type="PRINTS" id="PR00778">
    <property type="entry name" value="HTHARSR"/>
</dbReference>
<dbReference type="NCBIfam" id="NF033788">
    <property type="entry name" value="HTH_metalloreg"/>
    <property type="match status" value="1"/>
</dbReference>
<protein>
    <submittedName>
        <fullName evidence="5">Helix-turn-helix transcriptional regulator</fullName>
    </submittedName>
</protein>
<dbReference type="InterPro" id="IPR051011">
    <property type="entry name" value="Metal_resp_trans_reg"/>
</dbReference>
<dbReference type="PANTHER" id="PTHR43132:SF2">
    <property type="entry name" value="ARSENICAL RESISTANCE OPERON REPRESSOR ARSR-RELATED"/>
    <property type="match status" value="1"/>
</dbReference>
<evidence type="ECO:0000256" key="2">
    <source>
        <dbReference type="ARBA" id="ARBA00023125"/>
    </source>
</evidence>
<dbReference type="PROSITE" id="PS50987">
    <property type="entry name" value="HTH_ARSR_2"/>
    <property type="match status" value="1"/>
</dbReference>
<dbReference type="GO" id="GO:0003677">
    <property type="term" value="F:DNA binding"/>
    <property type="evidence" value="ECO:0007669"/>
    <property type="project" value="UniProtKB-KW"/>
</dbReference>
<dbReference type="Pfam" id="PF12840">
    <property type="entry name" value="HTH_20"/>
    <property type="match status" value="1"/>
</dbReference>
<dbReference type="InterPro" id="IPR036388">
    <property type="entry name" value="WH-like_DNA-bd_sf"/>
</dbReference>
<organism evidence="5 6">
    <name type="scientific">Sphingobium psychrophilum</name>
    <dbReference type="NCBI Taxonomy" id="2728834"/>
    <lineage>
        <taxon>Bacteria</taxon>
        <taxon>Pseudomonadati</taxon>
        <taxon>Pseudomonadota</taxon>
        <taxon>Alphaproteobacteria</taxon>
        <taxon>Sphingomonadales</taxon>
        <taxon>Sphingomonadaceae</taxon>
        <taxon>Sphingobium</taxon>
    </lineage>
</organism>
<comment type="caution">
    <text evidence="5">The sequence shown here is derived from an EMBL/GenBank/DDBJ whole genome shotgun (WGS) entry which is preliminary data.</text>
</comment>
<dbReference type="InterPro" id="IPR036390">
    <property type="entry name" value="WH_DNA-bd_sf"/>
</dbReference>
<keyword evidence="3" id="KW-0804">Transcription</keyword>
<dbReference type="CDD" id="cd00090">
    <property type="entry name" value="HTH_ARSR"/>
    <property type="match status" value="1"/>
</dbReference>
<dbReference type="Gene3D" id="1.10.10.10">
    <property type="entry name" value="Winged helix-like DNA-binding domain superfamily/Winged helix DNA-binding domain"/>
    <property type="match status" value="1"/>
</dbReference>
<feature type="domain" description="HTH arsR-type" evidence="4">
    <location>
        <begin position="4"/>
        <end position="98"/>
    </location>
</feature>
<evidence type="ECO:0000256" key="1">
    <source>
        <dbReference type="ARBA" id="ARBA00023015"/>
    </source>
</evidence>
<dbReference type="AlphaFoldDB" id="A0A7X9WSR0"/>
<evidence type="ECO:0000256" key="3">
    <source>
        <dbReference type="ARBA" id="ARBA00023163"/>
    </source>
</evidence>
<reference evidence="5 6" key="1">
    <citation type="submission" date="2020-04" db="EMBL/GenBank/DDBJ databases">
        <title>Sphingobium sp. AR-3-1 isolated from Arctic soil.</title>
        <authorList>
            <person name="Dahal R.H."/>
            <person name="Chaudhary D.K."/>
        </authorList>
    </citation>
    <scope>NUCLEOTIDE SEQUENCE [LARGE SCALE GENOMIC DNA]</scope>
    <source>
        <strain evidence="5 6">AR-3-1</strain>
    </source>
</reference>
<dbReference type="PANTHER" id="PTHR43132">
    <property type="entry name" value="ARSENICAL RESISTANCE OPERON REPRESSOR ARSR-RELATED"/>
    <property type="match status" value="1"/>
</dbReference>
<dbReference type="EMBL" id="JABBFV010000002">
    <property type="protein sequence ID" value="NML09226.1"/>
    <property type="molecule type" value="Genomic_DNA"/>
</dbReference>
<dbReference type="InterPro" id="IPR001845">
    <property type="entry name" value="HTH_ArsR_DNA-bd_dom"/>
</dbReference>
<evidence type="ECO:0000313" key="5">
    <source>
        <dbReference type="EMBL" id="NML09226.1"/>
    </source>
</evidence>
<proteinExistence type="predicted"/>